<name>A0ABD8A9F2_9EURY</name>
<sequence length="143" mass="15506">MVNFGRIIGLLAVLVFIVPVASAAGLESENKEPLSEFVQTDGSAPRAFFTITQGETDYHGYSIPSGASSFSVDLNWFSDEYSLELGVFRPDGSQYGYYCDSDGDDNLKVRICLTISDPAPGPWTFTVHGKSVEGAQVYAFNAE</sequence>
<gene>
    <name evidence="1" type="ORF">R6Y95_01930</name>
</gene>
<proteinExistence type="predicted"/>
<dbReference type="AlphaFoldDB" id="A0ABD8A9F2"/>
<protein>
    <recommendedName>
        <fullName evidence="3">Peptidase domain protein</fullName>
    </recommendedName>
</protein>
<evidence type="ECO:0008006" key="3">
    <source>
        <dbReference type="Google" id="ProtNLM"/>
    </source>
</evidence>
<accession>A0ABD8A9F2</accession>
<dbReference type="Proteomes" id="UP001626603">
    <property type="component" value="Chromosome"/>
</dbReference>
<evidence type="ECO:0000313" key="2">
    <source>
        <dbReference type="Proteomes" id="UP001626603"/>
    </source>
</evidence>
<dbReference type="EMBL" id="CP137641">
    <property type="protein sequence ID" value="WOX56107.1"/>
    <property type="molecule type" value="Genomic_DNA"/>
</dbReference>
<dbReference type="Gene3D" id="2.60.120.380">
    <property type="match status" value="1"/>
</dbReference>
<organism evidence="1 2">
    <name type="scientific">Methanoculleus palmolei</name>
    <dbReference type="NCBI Taxonomy" id="72612"/>
    <lineage>
        <taxon>Archaea</taxon>
        <taxon>Methanobacteriati</taxon>
        <taxon>Methanobacteriota</taxon>
        <taxon>Stenosarchaea group</taxon>
        <taxon>Methanomicrobia</taxon>
        <taxon>Methanomicrobiales</taxon>
        <taxon>Methanomicrobiaceae</taxon>
        <taxon>Methanoculleus</taxon>
    </lineage>
</organism>
<evidence type="ECO:0000313" key="1">
    <source>
        <dbReference type="EMBL" id="WOX56107.1"/>
    </source>
</evidence>
<keyword evidence="2" id="KW-1185">Reference proteome</keyword>
<reference evidence="1 2" key="1">
    <citation type="submission" date="2023-10" db="EMBL/GenBank/DDBJ databases">
        <title>The complete genome sequence of Methanoculleus palmolei DSM 4273.</title>
        <authorList>
            <person name="Lai S.-J."/>
            <person name="You Y.-T."/>
            <person name="Chen S.-C."/>
        </authorList>
    </citation>
    <scope>NUCLEOTIDE SEQUENCE [LARGE SCALE GENOMIC DNA]</scope>
    <source>
        <strain evidence="1 2">DSM 4273</strain>
    </source>
</reference>